<gene>
    <name evidence="1" type="ORF">CHUV0807_0254</name>
</gene>
<protein>
    <submittedName>
        <fullName evidence="1">Uncharacterized protein</fullName>
    </submittedName>
</protein>
<name>A0A1C3H244_9GAMM</name>
<organism evidence="1 2">
    <name type="scientific">Cardiobacterium hominis</name>
    <dbReference type="NCBI Taxonomy" id="2718"/>
    <lineage>
        <taxon>Bacteria</taxon>
        <taxon>Pseudomonadati</taxon>
        <taxon>Pseudomonadota</taxon>
        <taxon>Gammaproteobacteria</taxon>
        <taxon>Cardiobacteriales</taxon>
        <taxon>Cardiobacteriaceae</taxon>
        <taxon>Cardiobacterium</taxon>
    </lineage>
</organism>
<evidence type="ECO:0000313" key="2">
    <source>
        <dbReference type="Proteomes" id="UP000190837"/>
    </source>
</evidence>
<evidence type="ECO:0000313" key="1">
    <source>
        <dbReference type="EMBL" id="SAM57280.1"/>
    </source>
</evidence>
<dbReference type="AlphaFoldDB" id="A0A1C3H244"/>
<accession>A0A1C3H244</accession>
<reference evidence="2" key="1">
    <citation type="submission" date="2016-04" db="EMBL/GenBank/DDBJ databases">
        <authorList>
            <person name="Tagini F."/>
        </authorList>
    </citation>
    <scope>NUCLEOTIDE SEQUENCE [LARGE SCALE GENOMIC DNA]</scope>
    <source>
        <strain evidence="2">CHUV0807</strain>
    </source>
</reference>
<dbReference type="Proteomes" id="UP000190837">
    <property type="component" value="Unassembled WGS sequence"/>
</dbReference>
<proteinExistence type="predicted"/>
<dbReference type="EMBL" id="FKLO01000016">
    <property type="protein sequence ID" value="SAM57280.1"/>
    <property type="molecule type" value="Genomic_DNA"/>
</dbReference>
<sequence length="180" mass="19935">MTYWLISEHGTANHEEDLHGLFFFQLNLDALCEKLGITPLSEYLDDSELREAWLEDEDNHDLLEKAGVSKEELLEPAVWHDPGELLAVLDALERQIQSVPDSLYDVAAEDEDFGDDDDDGCDCDDGCGCCAGDDDYDDEDEDGDIIELTPELVLVDIAALKPVLQQAIASGEKVHLQLLG</sequence>